<evidence type="ECO:0000313" key="2">
    <source>
        <dbReference type="Proteomes" id="UP000294558"/>
    </source>
</evidence>
<dbReference type="Gene3D" id="1.20.1260.10">
    <property type="match status" value="1"/>
</dbReference>
<protein>
    <submittedName>
        <fullName evidence="1">Ring-1,2-phenylacetyl-CoA epoxidase subunit PaaC</fullName>
    </submittedName>
</protein>
<dbReference type="OrthoDB" id="9789947at2"/>
<dbReference type="PANTHER" id="PTHR30458">
    <property type="entry name" value="PHENYLACETIC ACID DEGRADATION PROTEIN PAA"/>
    <property type="match status" value="1"/>
</dbReference>
<dbReference type="AlphaFoldDB" id="A0A4R7HYA3"/>
<dbReference type="GO" id="GO:0010124">
    <property type="term" value="P:phenylacetate catabolic process"/>
    <property type="evidence" value="ECO:0007669"/>
    <property type="project" value="InterPro"/>
</dbReference>
<evidence type="ECO:0000313" key="1">
    <source>
        <dbReference type="EMBL" id="TDT16071.1"/>
    </source>
</evidence>
<dbReference type="PIRSF" id="PIRSF037834">
    <property type="entry name" value="PA_CoA_Oase3"/>
    <property type="match status" value="1"/>
</dbReference>
<dbReference type="InterPro" id="IPR009078">
    <property type="entry name" value="Ferritin-like_SF"/>
</dbReference>
<reference evidence="1 2" key="1">
    <citation type="submission" date="2019-03" db="EMBL/GenBank/DDBJ databases">
        <title>Sequencing the genomes of 1000 actinobacteria strains.</title>
        <authorList>
            <person name="Klenk H.-P."/>
        </authorList>
    </citation>
    <scope>NUCLEOTIDE SEQUENCE [LARGE SCALE GENOMIC DNA]</scope>
    <source>
        <strain evidence="1 2">DSM 18936</strain>
    </source>
</reference>
<name>A0A4R7HYA3_9ACTN</name>
<dbReference type="InterPro" id="IPR052703">
    <property type="entry name" value="Aromatic_CoA_ox/epox"/>
</dbReference>
<dbReference type="PANTHER" id="PTHR30458:SF0">
    <property type="entry name" value="1,2-PHENYLACETYL-COA EPOXIDASE, SUBUNIT C"/>
    <property type="match status" value="1"/>
</dbReference>
<dbReference type="GO" id="GO:0005829">
    <property type="term" value="C:cytosol"/>
    <property type="evidence" value="ECO:0007669"/>
    <property type="project" value="TreeGrafter"/>
</dbReference>
<dbReference type="Proteomes" id="UP000294558">
    <property type="component" value="Unassembled WGS sequence"/>
</dbReference>
<dbReference type="Pfam" id="PF05138">
    <property type="entry name" value="PaaA_PaaC"/>
    <property type="match status" value="1"/>
</dbReference>
<comment type="caution">
    <text evidence="1">The sequence shown here is derived from an EMBL/GenBank/DDBJ whole genome shotgun (WGS) entry which is preliminary data.</text>
</comment>
<dbReference type="InterPro" id="IPR007814">
    <property type="entry name" value="PaaA_PaaC"/>
</dbReference>
<gene>
    <name evidence="1" type="ORF">BDK89_1653</name>
</gene>
<dbReference type="NCBIfam" id="TIGR02158">
    <property type="entry name" value="PA_CoA_Oxy3"/>
    <property type="match status" value="1"/>
</dbReference>
<sequence length="254" mass="28054">MAPLVTYTLRQGDRALVLAQRLLEVVTHAPEIEEDMALSNLALDLIGQARALYTYAGEVEGPTADGSVRDEDHYAYWRDQHEFVNPLLVELPNGDFAQVIGRQFLHDAYALPYWQAMTSSTDATLSAVAGKAVKETAYHLRHSHSWVVRLGDGTEESHTRMQDAIDELWRYTGELFESDEIEHELIAAGVAADPAGVREQWHSTVEATLAEATLDLPDDGPMQSGGRAGRHGESFSYLLGEMQVVARAHPGATW</sequence>
<proteinExistence type="predicted"/>
<dbReference type="SUPFAM" id="SSF47240">
    <property type="entry name" value="Ferritin-like"/>
    <property type="match status" value="1"/>
</dbReference>
<accession>A0A4R7HYA3</accession>
<keyword evidence="2" id="KW-1185">Reference proteome</keyword>
<dbReference type="FunFam" id="1.20.1260.10:FF:000012">
    <property type="entry name" value="1,2-phenylacetyl-CoA epoxidase, subunit C"/>
    <property type="match status" value="1"/>
</dbReference>
<dbReference type="EMBL" id="SOAU01000001">
    <property type="protein sequence ID" value="TDT16071.1"/>
    <property type="molecule type" value="Genomic_DNA"/>
</dbReference>
<dbReference type="InterPro" id="IPR011882">
    <property type="entry name" value="PaaC"/>
</dbReference>
<dbReference type="RefSeq" id="WP_133868472.1">
    <property type="nucleotide sequence ID" value="NZ_SOAU01000001.1"/>
</dbReference>
<dbReference type="InterPro" id="IPR012347">
    <property type="entry name" value="Ferritin-like"/>
</dbReference>
<organism evidence="1 2">
    <name type="scientific">Ilumatobacter fluminis</name>
    <dbReference type="NCBI Taxonomy" id="467091"/>
    <lineage>
        <taxon>Bacteria</taxon>
        <taxon>Bacillati</taxon>
        <taxon>Actinomycetota</taxon>
        <taxon>Acidimicrobiia</taxon>
        <taxon>Acidimicrobiales</taxon>
        <taxon>Ilumatobacteraceae</taxon>
        <taxon>Ilumatobacter</taxon>
    </lineage>
</organism>